<sequence>MLFTGPPVQFMNFGEIPYAYAEDGTSAVDIRYDNFSDTENLQLKGENIITNNAIRFESDEEAEESVFTKDKLTLAEDSSFSTAFSFIYTSPSTPVDGTKGGFIFMLKQAGESDEAGGLDDGGASPGLSIDFLTEYFKSGIVARSV</sequence>
<dbReference type="Gene3D" id="2.60.120.200">
    <property type="match status" value="1"/>
</dbReference>
<gene>
    <name evidence="1" type="ORF">CDQ84_14610</name>
</gene>
<dbReference type="InterPro" id="IPR013320">
    <property type="entry name" value="ConA-like_dom_sf"/>
</dbReference>
<organism evidence="1 2">
    <name type="scientific">Clostridium thermosuccinogenes</name>
    <dbReference type="NCBI Taxonomy" id="84032"/>
    <lineage>
        <taxon>Bacteria</taxon>
        <taxon>Bacillati</taxon>
        <taxon>Bacillota</taxon>
        <taxon>Clostridia</taxon>
        <taxon>Eubacteriales</taxon>
        <taxon>Clostridiaceae</taxon>
        <taxon>Clostridium</taxon>
    </lineage>
</organism>
<dbReference type="KEGG" id="cthd:CDO33_12160"/>
<keyword evidence="2" id="KW-1185">Reference proteome</keyword>
<evidence type="ECO:0000313" key="2">
    <source>
        <dbReference type="Proteomes" id="UP000236151"/>
    </source>
</evidence>
<dbReference type="EMBL" id="NIOJ01000045">
    <property type="protein sequence ID" value="PNT96717.1"/>
    <property type="molecule type" value="Genomic_DNA"/>
</dbReference>
<comment type="caution">
    <text evidence="1">The sequence shown here is derived from an EMBL/GenBank/DDBJ whole genome shotgun (WGS) entry which is preliminary data.</text>
</comment>
<reference evidence="1 2" key="1">
    <citation type="submission" date="2017-06" db="EMBL/GenBank/DDBJ databases">
        <title>Investigating the central metabolism of Clostridium thermosuccinogenes.</title>
        <authorList>
            <person name="Koendjbiharie J.G."/>
            <person name="van Kranenburg R."/>
        </authorList>
    </citation>
    <scope>NUCLEOTIDE SEQUENCE [LARGE SCALE GENOMIC DNA]</scope>
    <source>
        <strain evidence="1 2">DSM 5806</strain>
    </source>
</reference>
<dbReference type="AlphaFoldDB" id="A0A2K2FD75"/>
<proteinExistence type="predicted"/>
<name>A0A2K2FD75_9CLOT</name>
<dbReference type="SUPFAM" id="SSF49899">
    <property type="entry name" value="Concanavalin A-like lectins/glucanases"/>
    <property type="match status" value="1"/>
</dbReference>
<dbReference type="Proteomes" id="UP000236151">
    <property type="component" value="Unassembled WGS sequence"/>
</dbReference>
<protein>
    <submittedName>
        <fullName evidence="1">Uncharacterized protein</fullName>
    </submittedName>
</protein>
<accession>A0A2K2FD75</accession>
<evidence type="ECO:0000313" key="1">
    <source>
        <dbReference type="EMBL" id="PNT96717.1"/>
    </source>
</evidence>